<organism evidence="1 2">
    <name type="scientific">Pseudalkalibacillus berkeleyi</name>
    <dbReference type="NCBI Taxonomy" id="1069813"/>
    <lineage>
        <taxon>Bacteria</taxon>
        <taxon>Bacillati</taxon>
        <taxon>Bacillota</taxon>
        <taxon>Bacilli</taxon>
        <taxon>Bacillales</taxon>
        <taxon>Fictibacillaceae</taxon>
        <taxon>Pseudalkalibacillus</taxon>
    </lineage>
</organism>
<protein>
    <submittedName>
        <fullName evidence="1">Uncharacterized protein</fullName>
    </submittedName>
</protein>
<name>A0ABS9GZ14_9BACL</name>
<evidence type="ECO:0000313" key="1">
    <source>
        <dbReference type="EMBL" id="MCF6136630.1"/>
    </source>
</evidence>
<evidence type="ECO:0000313" key="2">
    <source>
        <dbReference type="Proteomes" id="UP001649381"/>
    </source>
</evidence>
<keyword evidence="2" id="KW-1185">Reference proteome</keyword>
<dbReference type="RefSeq" id="WP_236331553.1">
    <property type="nucleotide sequence ID" value="NZ_JAKIJS010000001.1"/>
</dbReference>
<accession>A0ABS9GZ14</accession>
<sequence>MLETIFLIINGVILYWLIKPTKGMIPRDLTQDDVDQQVEVASLNQNAKVYDVDTASLKKSTKD</sequence>
<gene>
    <name evidence="1" type="ORF">L2716_02730</name>
</gene>
<dbReference type="Proteomes" id="UP001649381">
    <property type="component" value="Unassembled WGS sequence"/>
</dbReference>
<comment type="caution">
    <text evidence="1">The sequence shown here is derived from an EMBL/GenBank/DDBJ whole genome shotgun (WGS) entry which is preliminary data.</text>
</comment>
<proteinExistence type="predicted"/>
<reference evidence="1 2" key="1">
    <citation type="submission" date="2022-01" db="EMBL/GenBank/DDBJ databases">
        <title>Alkalihalobacillus sp. EGI L200015, a novel bacterium isolated from a salt lake sediment.</title>
        <authorList>
            <person name="Gao L."/>
            <person name="Fang B.-Z."/>
            <person name="Li W.-J."/>
        </authorList>
    </citation>
    <scope>NUCLEOTIDE SEQUENCE [LARGE SCALE GENOMIC DNA]</scope>
    <source>
        <strain evidence="1 2">KCTC 12718</strain>
    </source>
</reference>
<dbReference type="EMBL" id="JAKIJS010000001">
    <property type="protein sequence ID" value="MCF6136630.1"/>
    <property type="molecule type" value="Genomic_DNA"/>
</dbReference>